<dbReference type="Proteomes" id="UP001310890">
    <property type="component" value="Unassembled WGS sequence"/>
</dbReference>
<dbReference type="EMBL" id="JAVRRL010000049">
    <property type="protein sequence ID" value="KAK5110462.1"/>
    <property type="molecule type" value="Genomic_DNA"/>
</dbReference>
<feature type="compositionally biased region" description="Gly residues" evidence="1">
    <location>
        <begin position="888"/>
        <end position="903"/>
    </location>
</feature>
<feature type="compositionally biased region" description="Polar residues" evidence="1">
    <location>
        <begin position="502"/>
        <end position="587"/>
    </location>
</feature>
<reference evidence="3" key="1">
    <citation type="submission" date="2023-08" db="EMBL/GenBank/DDBJ databases">
        <title>Black Yeasts Isolated from many extreme environments.</title>
        <authorList>
            <person name="Coleine C."/>
            <person name="Stajich J.E."/>
            <person name="Selbmann L."/>
        </authorList>
    </citation>
    <scope>NUCLEOTIDE SEQUENCE</scope>
    <source>
        <strain evidence="3">CCFEE 5401</strain>
    </source>
</reference>
<feature type="region of interest" description="Disordered" evidence="1">
    <location>
        <begin position="941"/>
        <end position="987"/>
    </location>
</feature>
<feature type="compositionally biased region" description="Basic and acidic residues" evidence="1">
    <location>
        <begin position="190"/>
        <end position="202"/>
    </location>
</feature>
<feature type="region of interest" description="Disordered" evidence="1">
    <location>
        <begin position="1"/>
        <end position="47"/>
    </location>
</feature>
<sequence length="987" mass="108796">MATVAVSRPTQALRQRRADVPRLSLSKRSVISTGADGESMPPTKKRRVESLDEPYVRDNAYILKKHQGKQPSLVIHLHDGYWKFAGQEGSYRYDDRMRSVLQHLRRQTVPHEIIGELLAEGVTWYDGCLIVEVHNHKTVGGKQQTSARSQEDGDNKFSMHRWNAHITPSSFVPFPKKASLDDESEQAEAEAQRAKEKSRGQNKDGPQVFTVVLHPTDQSRHRELLLLTSTPASDLRSSKKKPGADVSSNGQPATPSEAIPQTPMTTSNGPLSASQKMALEDGDLYTFQGDLLMVTEPPLFLEPVNNPQDAQRVLDMLSNPLHQEQPPSPKTRKKTTAQMAADDAQAAEAERRMLIMDERIKPSTRTGAGTAGESNEGTAASLSFSRFKTIEIARATQEENERVRKEKDAREALEKKQLDEQNNARQQVQLAQQEQRRQNAIAQQQTMAAQGNNTVQQRQALLRAQQAEQQRQAQAAMTTQHAHPNAHPQALLQAQQQQQQANFQHPGQNTAMQGSPIQRQQTPGGLLNSSPMLPQNGFPTAQTSSQGAGSPQRPTTGAQNRGVQMARQVSQQHGNSQSGTPQLAQGTPNMVQAMPRQISQTPRLQPGSPAVGMQGTPISAGSMGMNMANAQMMNGNTPFTQEQLLLLQQQQQRHLQQQAGHVTGVNGQVQGANLTPHDIQNIRLQQQQKRFAILHAQAQQAQVTGVPMDPQAHQAYMQMRVNMQHQQQQASQAQQMRNTAQQQHMAQMQLQQQMQMNQRNAAAASMHPQATPQMAHAHPQTPQSQHNLQQQQQHNGGINNPADLAALKTQQSVLQAQQRANQIANQRQQQANNQASMHLRSLHQQWSGLQNVPQQVVDGLPPHIQLLLRQQVHKQMLQRQQQLQQLQQGGGGGAGAGGGGGASAGNEGQVPASAPNPAYMAQLRNNRVLLQQQMAQQQQQQQQQHAQQQQQGMVQQQQGQGQGQGGDVLDRHFASMAEALQRSGAGQ</sequence>
<accession>A0AAN7TCP7</accession>
<gene>
    <name evidence="3" type="ORF">LTR62_005813</name>
</gene>
<feature type="region of interest" description="Disordered" evidence="1">
    <location>
        <begin position="463"/>
        <end position="587"/>
    </location>
</feature>
<dbReference type="AlphaFoldDB" id="A0AAN7TCP7"/>
<feature type="compositionally biased region" description="Basic and acidic residues" evidence="1">
    <location>
        <begin position="397"/>
        <end position="419"/>
    </location>
</feature>
<feature type="region of interest" description="Disordered" evidence="1">
    <location>
        <begin position="724"/>
        <end position="801"/>
    </location>
</feature>
<protein>
    <recommendedName>
        <fullName evidence="2">Spt20-like SEP domain-containing protein</fullName>
    </recommendedName>
</protein>
<evidence type="ECO:0000256" key="1">
    <source>
        <dbReference type="SAM" id="MobiDB-lite"/>
    </source>
</evidence>
<evidence type="ECO:0000259" key="2">
    <source>
        <dbReference type="Pfam" id="PF12090"/>
    </source>
</evidence>
<proteinExistence type="predicted"/>
<organism evidence="3 4">
    <name type="scientific">Meristemomyces frigidus</name>
    <dbReference type="NCBI Taxonomy" id="1508187"/>
    <lineage>
        <taxon>Eukaryota</taxon>
        <taxon>Fungi</taxon>
        <taxon>Dikarya</taxon>
        <taxon>Ascomycota</taxon>
        <taxon>Pezizomycotina</taxon>
        <taxon>Dothideomycetes</taxon>
        <taxon>Dothideomycetidae</taxon>
        <taxon>Mycosphaerellales</taxon>
        <taxon>Teratosphaeriaceae</taxon>
        <taxon>Meristemomyces</taxon>
    </lineage>
</organism>
<feature type="region of interest" description="Disordered" evidence="1">
    <location>
        <begin position="227"/>
        <end position="273"/>
    </location>
</feature>
<feature type="domain" description="Spt20-like SEP" evidence="2">
    <location>
        <begin position="68"/>
        <end position="315"/>
    </location>
</feature>
<feature type="region of interest" description="Disordered" evidence="1">
    <location>
        <begin position="879"/>
        <end position="915"/>
    </location>
</feature>
<feature type="compositionally biased region" description="Low complexity" evidence="1">
    <location>
        <begin position="780"/>
        <end position="793"/>
    </location>
</feature>
<evidence type="ECO:0000313" key="3">
    <source>
        <dbReference type="EMBL" id="KAK5110462.1"/>
    </source>
</evidence>
<dbReference type="InterPro" id="IPR046468">
    <property type="entry name" value="Spt20-like_SEP"/>
</dbReference>
<feature type="compositionally biased region" description="Low complexity" evidence="1">
    <location>
        <begin position="489"/>
        <end position="501"/>
    </location>
</feature>
<feature type="compositionally biased region" description="Low complexity" evidence="1">
    <location>
        <begin position="724"/>
        <end position="764"/>
    </location>
</feature>
<comment type="caution">
    <text evidence="3">The sequence shown here is derived from an EMBL/GenBank/DDBJ whole genome shotgun (WGS) entry which is preliminary data.</text>
</comment>
<name>A0AAN7TCP7_9PEZI</name>
<feature type="compositionally biased region" description="Low complexity" evidence="1">
    <location>
        <begin position="463"/>
        <end position="476"/>
    </location>
</feature>
<feature type="compositionally biased region" description="Low complexity" evidence="1">
    <location>
        <begin position="941"/>
        <end position="959"/>
    </location>
</feature>
<feature type="region of interest" description="Disordered" evidence="1">
    <location>
        <begin position="397"/>
        <end position="433"/>
    </location>
</feature>
<evidence type="ECO:0000313" key="4">
    <source>
        <dbReference type="Proteomes" id="UP001310890"/>
    </source>
</evidence>
<feature type="region of interest" description="Disordered" evidence="1">
    <location>
        <begin position="168"/>
        <end position="207"/>
    </location>
</feature>
<dbReference type="Pfam" id="PF12090">
    <property type="entry name" value="Spt20_SEP"/>
    <property type="match status" value="1"/>
</dbReference>
<feature type="compositionally biased region" description="Polar residues" evidence="1">
    <location>
        <begin position="262"/>
        <end position="273"/>
    </location>
</feature>
<feature type="compositionally biased region" description="Low complexity" evidence="1">
    <location>
        <begin position="421"/>
        <end position="433"/>
    </location>
</feature>